<feature type="region of interest" description="Disordered" evidence="1">
    <location>
        <begin position="1"/>
        <end position="99"/>
    </location>
</feature>
<evidence type="ECO:0000256" key="1">
    <source>
        <dbReference type="SAM" id="MobiDB-lite"/>
    </source>
</evidence>
<dbReference type="Proteomes" id="UP000199352">
    <property type="component" value="Unassembled WGS sequence"/>
</dbReference>
<reference evidence="3" key="1">
    <citation type="submission" date="2016-10" db="EMBL/GenBank/DDBJ databases">
        <authorList>
            <person name="Varghese N."/>
            <person name="Submissions S."/>
        </authorList>
    </citation>
    <scope>NUCLEOTIDE SEQUENCE [LARGE SCALE GENOMIC DNA]</scope>
    <source>
        <strain evidence="3">CGMCC 4.3525</strain>
    </source>
</reference>
<organism evidence="2 3">
    <name type="scientific">Lentzea xinjiangensis</name>
    <dbReference type="NCBI Taxonomy" id="402600"/>
    <lineage>
        <taxon>Bacteria</taxon>
        <taxon>Bacillati</taxon>
        <taxon>Actinomycetota</taxon>
        <taxon>Actinomycetes</taxon>
        <taxon>Pseudonocardiales</taxon>
        <taxon>Pseudonocardiaceae</taxon>
        <taxon>Lentzea</taxon>
    </lineage>
</organism>
<feature type="compositionally biased region" description="Basic and acidic residues" evidence="1">
    <location>
        <begin position="50"/>
        <end position="62"/>
    </location>
</feature>
<sequence length="99" mass="10481">MTAGQTPNTEEPTSVEHAPAGVPSEPAHTSPARQGGPLVPFSQPAPTVPHGERRERTVHDGGSRTAKSAYPVKTVLTANPNRTKAPARAKTPTRQEVDR</sequence>
<proteinExistence type="predicted"/>
<feature type="compositionally biased region" description="Polar residues" evidence="1">
    <location>
        <begin position="1"/>
        <end position="12"/>
    </location>
</feature>
<evidence type="ECO:0000313" key="3">
    <source>
        <dbReference type="Proteomes" id="UP000199352"/>
    </source>
</evidence>
<evidence type="ECO:0000313" key="2">
    <source>
        <dbReference type="EMBL" id="SEQ45783.1"/>
    </source>
</evidence>
<protein>
    <submittedName>
        <fullName evidence="2">Uncharacterized protein</fullName>
    </submittedName>
</protein>
<accession>A0A1H9G6X4</accession>
<dbReference type="AlphaFoldDB" id="A0A1H9G6X4"/>
<dbReference type="STRING" id="402600.SAMN05216188_10397"/>
<name>A0A1H9G6X4_9PSEU</name>
<gene>
    <name evidence="2" type="ORF">SAMN05216188_10397</name>
</gene>
<dbReference type="EMBL" id="FOFR01000003">
    <property type="protein sequence ID" value="SEQ45783.1"/>
    <property type="molecule type" value="Genomic_DNA"/>
</dbReference>
<keyword evidence="3" id="KW-1185">Reference proteome</keyword>